<dbReference type="PANTHER" id="PTHR30011:SF16">
    <property type="entry name" value="C2H2 FINGER DOMAIN TRANSCRIPTION FACTOR (EUROFUNG)-RELATED"/>
    <property type="match status" value="1"/>
</dbReference>
<dbReference type="Pfam" id="PF00296">
    <property type="entry name" value="Bac_luciferase"/>
    <property type="match status" value="1"/>
</dbReference>
<evidence type="ECO:0000313" key="21">
    <source>
        <dbReference type="Proteomes" id="UP000494301"/>
    </source>
</evidence>
<dbReference type="SUPFAM" id="SSF51679">
    <property type="entry name" value="Bacterial luciferase-like"/>
    <property type="match status" value="1"/>
</dbReference>
<protein>
    <submittedName>
        <fullName evidence="20">Nitrilotriacetate monooxygenase component A</fullName>
    </submittedName>
</protein>
<dbReference type="SUPFAM" id="SSF56935">
    <property type="entry name" value="Porins"/>
    <property type="match status" value="1"/>
</dbReference>
<dbReference type="GO" id="GO:0016705">
    <property type="term" value="F:oxidoreductase activity, acting on paired donors, with incorporation or reduction of molecular oxygen"/>
    <property type="evidence" value="ECO:0007669"/>
    <property type="project" value="InterPro"/>
</dbReference>
<dbReference type="PANTHER" id="PTHR30011">
    <property type="entry name" value="ALKANESULFONATE MONOOXYGENASE-RELATED"/>
    <property type="match status" value="1"/>
</dbReference>
<feature type="domain" description="TonB-dependent receptor plug" evidence="19">
    <location>
        <begin position="73"/>
        <end position="180"/>
    </location>
</feature>
<evidence type="ECO:0000256" key="14">
    <source>
        <dbReference type="RuleBase" id="RU003357"/>
    </source>
</evidence>
<dbReference type="InterPro" id="IPR036942">
    <property type="entry name" value="Beta-barrel_TonB_sf"/>
</dbReference>
<dbReference type="InterPro" id="IPR036661">
    <property type="entry name" value="Luciferase-like_sf"/>
</dbReference>
<evidence type="ECO:0000259" key="17">
    <source>
        <dbReference type="Pfam" id="PF00296"/>
    </source>
</evidence>
<dbReference type="Proteomes" id="UP000494301">
    <property type="component" value="Unassembled WGS sequence"/>
</dbReference>
<dbReference type="GO" id="GO:0004497">
    <property type="term" value="F:monooxygenase activity"/>
    <property type="evidence" value="ECO:0007669"/>
    <property type="project" value="UniProtKB-KW"/>
</dbReference>
<comment type="subcellular location">
    <subcellularLocation>
        <location evidence="1 13">Cell outer membrane</location>
        <topology evidence="1 13">Multi-pass membrane protein</topology>
    </subcellularLocation>
</comment>
<evidence type="ECO:0000256" key="16">
    <source>
        <dbReference type="SAM" id="SignalP"/>
    </source>
</evidence>
<dbReference type="NCBIfam" id="TIGR03860">
    <property type="entry name" value="FMN_nitrolo"/>
    <property type="match status" value="1"/>
</dbReference>
<dbReference type="Gene3D" id="2.40.170.20">
    <property type="entry name" value="TonB-dependent receptor, beta-barrel domain"/>
    <property type="match status" value="1"/>
</dbReference>
<evidence type="ECO:0000256" key="6">
    <source>
        <dbReference type="ARBA" id="ARBA00022692"/>
    </source>
</evidence>
<organism evidence="20 21">
    <name type="scientific">Burkholderia aenigmatica</name>
    <dbReference type="NCBI Taxonomy" id="2015348"/>
    <lineage>
        <taxon>Bacteria</taxon>
        <taxon>Pseudomonadati</taxon>
        <taxon>Pseudomonadota</taxon>
        <taxon>Betaproteobacteria</taxon>
        <taxon>Burkholderiales</taxon>
        <taxon>Burkholderiaceae</taxon>
        <taxon>Burkholderia</taxon>
        <taxon>Burkholderia cepacia complex</taxon>
    </lineage>
</organism>
<evidence type="ECO:0000256" key="3">
    <source>
        <dbReference type="ARBA" id="ARBA00022452"/>
    </source>
</evidence>
<dbReference type="PROSITE" id="PS52016">
    <property type="entry name" value="TONB_DEPENDENT_REC_3"/>
    <property type="match status" value="1"/>
</dbReference>
<keyword evidence="9 14" id="KW-0798">TonB box</keyword>
<evidence type="ECO:0000256" key="15">
    <source>
        <dbReference type="SAM" id="MobiDB-lite"/>
    </source>
</evidence>
<sequence>MKYTMLKASIGASALLAAAQGLHAQEQPAVPGQQAAPAVSASAVPRATPNAPVAEAQLKDVVVTAERRRQSAQRVGASVSVISGNELKTLNVDTVNDLQHATSNVEVEPAFGGGQPQFRIRGVGFNDYTSNNASTVGINVDDVAYALPIQTQGQLFDIARVEVLRGPQGTLYGRNTTGGTVNFITNQPTRDFEAGVSAEYGTHNLLTTEGYVSGPLSDRVRGRFAFTTQDFGAWQNDRATNQTLGNHDSAAARGQLDWDVTRDFKLHFGAHGGFDKSDNEGLYLFTPYTSAKTGEVIPADADHTKTGWGVSPAFSRATGLSTDAKPGRNNVNGGVDLTATWNLGPVELKSITAYNYLHRREYSDWDATRYHDSDEYFDDTVNEVTQELRAASRGDTRLRWVAGLFYSHDDLDEKFYSDFSDRLGFIALTRYRQSVDTLGVYGQATYDITKRLRGIVGLRQEHEKRELRGFASGMLTPSFVPFAGFQGGDANQSLTSNGTSGKIGLEFDLAPATMLYATVSRGYKSGGFTAHNTSNSNALAPFKPESLTAYEVGFKSDLTRSLRWNVSAFHYDYRDQQVLSATFDPNSQSLIGTFVNAPKSRIDGFETDLKWQPVRGLEISQYVGYKGGKYTSPFVTYNTQASAASGHNVFTDYNGTALSFPRLSYGGQVAYSWLAGGYRLRAETNYSYRDAYSQLLLLGPNYTVDAYWLFNASLTVTSPDRHWDVALWARNLFNRQYDLTKNFFLPGTNVAAAGQPRTVGVRVTTRIEEDRMTRRTDQMKLNAMLNGTGSHVVGWRHPLAQPNGNRDFAHFRRMAQTAERGKLDALFVADVVATQGSHVDSLRRSARAETFEPLTLLAALAAVTHRIGLIATATTTYNAPYHIARKFASLDHLSGGRAGWNLVTSVVPDEAANFGAAPHLAHADRYVRADEFQRVVAGLWDSWEDDAFVEDKATGLHFDHRKLHVLHHRGAHFSVRGPLNVARAPQGHPVLVQAGSSEAGRELAARCAEVIFTAQHRLDDAQAFYADVKGRLARYGRQPDHLKILPGVMPIVGATEADARDKLRALQDLIDPVLGLRLLADNAGDFDLSGYPLDGPLPDLPASNRSKSRQQLIVDLARREHLTIRQLYERFASAGIVTGTPKAIADHFEAWFRSFGADGFNVAFAWAPGGLDDFVDLVVPELQRRGLFRTEYEGPTLRDQLGLPRPPFVRPPSSVRGDTAAPVAGAAA</sequence>
<evidence type="ECO:0000256" key="11">
    <source>
        <dbReference type="ARBA" id="ARBA00023237"/>
    </source>
</evidence>
<keyword evidence="16" id="KW-0732">Signal</keyword>
<keyword evidence="11 13" id="KW-0998">Cell outer membrane</keyword>
<feature type="domain" description="Luciferase-like" evidence="17">
    <location>
        <begin position="797"/>
        <end position="1158"/>
    </location>
</feature>
<comment type="similarity">
    <text evidence="13 14">Belongs to the TonB-dependent receptor family.</text>
</comment>
<dbReference type="CDD" id="cd01095">
    <property type="entry name" value="Nitrilotriacetate_monoxgenase"/>
    <property type="match status" value="1"/>
</dbReference>
<dbReference type="EMBL" id="CABWIL020000005">
    <property type="protein sequence ID" value="CAB3962304.1"/>
    <property type="molecule type" value="Genomic_DNA"/>
</dbReference>
<dbReference type="GO" id="GO:0009279">
    <property type="term" value="C:cell outer membrane"/>
    <property type="evidence" value="ECO:0007669"/>
    <property type="project" value="UniProtKB-SubCell"/>
</dbReference>
<evidence type="ECO:0000256" key="1">
    <source>
        <dbReference type="ARBA" id="ARBA00004571"/>
    </source>
</evidence>
<evidence type="ECO:0000256" key="13">
    <source>
        <dbReference type="PROSITE-ProRule" id="PRU01360"/>
    </source>
</evidence>
<dbReference type="InterPro" id="IPR012910">
    <property type="entry name" value="Plug_dom"/>
</dbReference>
<feature type="chain" id="PRO_5027029649" evidence="16">
    <location>
        <begin position="25"/>
        <end position="1228"/>
    </location>
</feature>
<evidence type="ECO:0000256" key="10">
    <source>
        <dbReference type="ARBA" id="ARBA00023136"/>
    </source>
</evidence>
<evidence type="ECO:0000259" key="18">
    <source>
        <dbReference type="Pfam" id="PF00593"/>
    </source>
</evidence>
<feature type="compositionally biased region" description="Low complexity" evidence="15">
    <location>
        <begin position="1211"/>
        <end position="1228"/>
    </location>
</feature>
<evidence type="ECO:0000256" key="9">
    <source>
        <dbReference type="ARBA" id="ARBA00023077"/>
    </source>
</evidence>
<evidence type="ECO:0000256" key="12">
    <source>
        <dbReference type="ARBA" id="ARBA00033748"/>
    </source>
</evidence>
<dbReference type="AlphaFoldDB" id="A0A6J5IPM6"/>
<keyword evidence="4" id="KW-0285">Flavoprotein</keyword>
<dbReference type="Pfam" id="PF07715">
    <property type="entry name" value="Plug"/>
    <property type="match status" value="1"/>
</dbReference>
<keyword evidence="7" id="KW-0560">Oxidoreductase</keyword>
<dbReference type="InterPro" id="IPR039426">
    <property type="entry name" value="TonB-dep_rcpt-like"/>
</dbReference>
<keyword evidence="5" id="KW-0288">FMN</keyword>
<evidence type="ECO:0000256" key="5">
    <source>
        <dbReference type="ARBA" id="ARBA00022643"/>
    </source>
</evidence>
<dbReference type="Gene3D" id="3.20.20.30">
    <property type="entry name" value="Luciferase-like domain"/>
    <property type="match status" value="1"/>
</dbReference>
<proteinExistence type="inferred from homology"/>
<name>A0A6J5IPM6_9BURK</name>
<dbReference type="Pfam" id="PF00593">
    <property type="entry name" value="TonB_dep_Rec_b-barrel"/>
    <property type="match status" value="1"/>
</dbReference>
<feature type="region of interest" description="Disordered" evidence="15">
    <location>
        <begin position="1200"/>
        <end position="1228"/>
    </location>
</feature>
<dbReference type="InterPro" id="IPR051260">
    <property type="entry name" value="Diverse_substr_monoxygenases"/>
</dbReference>
<evidence type="ECO:0000256" key="2">
    <source>
        <dbReference type="ARBA" id="ARBA00022448"/>
    </source>
</evidence>
<feature type="domain" description="TonB-dependent receptor-like beta-barrel" evidence="18">
    <location>
        <begin position="304"/>
        <end position="732"/>
    </location>
</feature>
<keyword evidence="8 20" id="KW-0503">Monooxygenase</keyword>
<dbReference type="InterPro" id="IPR000531">
    <property type="entry name" value="Beta-barrel_TonB"/>
</dbReference>
<evidence type="ECO:0000313" key="20">
    <source>
        <dbReference type="EMBL" id="CAB3962304.1"/>
    </source>
</evidence>
<keyword evidence="6 13" id="KW-0812">Transmembrane</keyword>
<feature type="signal peptide" evidence="16">
    <location>
        <begin position="1"/>
        <end position="24"/>
    </location>
</feature>
<reference evidence="20 21" key="1">
    <citation type="submission" date="2020-04" db="EMBL/GenBank/DDBJ databases">
        <authorList>
            <person name="Depoorter E."/>
        </authorList>
    </citation>
    <scope>NUCLEOTIDE SEQUENCE [LARGE SCALE GENOMIC DNA]</scope>
    <source>
        <strain evidence="20 21">BCC0217</strain>
    </source>
</reference>
<dbReference type="InterPro" id="IPR016215">
    <property type="entry name" value="NTA_MOA"/>
</dbReference>
<dbReference type="CDD" id="cd01347">
    <property type="entry name" value="ligand_gated_channel"/>
    <property type="match status" value="1"/>
</dbReference>
<keyword evidence="10 13" id="KW-0472">Membrane</keyword>
<evidence type="ECO:0000256" key="7">
    <source>
        <dbReference type="ARBA" id="ARBA00023002"/>
    </source>
</evidence>
<accession>A0A6J5IPM6</accession>
<gene>
    <name evidence="20" type="ORF">BLA3211_01690</name>
</gene>
<evidence type="ECO:0000256" key="4">
    <source>
        <dbReference type="ARBA" id="ARBA00022630"/>
    </source>
</evidence>
<evidence type="ECO:0000259" key="19">
    <source>
        <dbReference type="Pfam" id="PF07715"/>
    </source>
</evidence>
<keyword evidence="2 13" id="KW-0813">Transport</keyword>
<dbReference type="InterPro" id="IPR011251">
    <property type="entry name" value="Luciferase-like_dom"/>
</dbReference>
<evidence type="ECO:0000256" key="8">
    <source>
        <dbReference type="ARBA" id="ARBA00023033"/>
    </source>
</evidence>
<keyword evidence="3 13" id="KW-1134">Transmembrane beta strand</keyword>
<comment type="similarity">
    <text evidence="12">Belongs to the NtaA/SnaA/DszA monooxygenase family.</text>
</comment>